<feature type="region of interest" description="Disordered" evidence="1">
    <location>
        <begin position="620"/>
        <end position="679"/>
    </location>
</feature>
<evidence type="ECO:0000256" key="2">
    <source>
        <dbReference type="SAM" id="Phobius"/>
    </source>
</evidence>
<keyword evidence="2" id="KW-0472">Membrane</keyword>
<proteinExistence type="predicted"/>
<dbReference type="CDD" id="cd00201">
    <property type="entry name" value="WW"/>
    <property type="match status" value="1"/>
</dbReference>
<dbReference type="EMBL" id="KL198021">
    <property type="protein sequence ID" value="KDQ18392.1"/>
    <property type="molecule type" value="Genomic_DNA"/>
</dbReference>
<dbReference type="SUPFAM" id="SSF51045">
    <property type="entry name" value="WW domain"/>
    <property type="match status" value="1"/>
</dbReference>
<dbReference type="HOGENOM" id="CLU_015091_3_3_1"/>
<dbReference type="STRING" id="930990.A0A067N2Q1"/>
<evidence type="ECO:0000313" key="4">
    <source>
        <dbReference type="EMBL" id="KDQ18392.1"/>
    </source>
</evidence>
<feature type="transmembrane region" description="Helical" evidence="2">
    <location>
        <begin position="460"/>
        <end position="490"/>
    </location>
</feature>
<feature type="transmembrane region" description="Helical" evidence="2">
    <location>
        <begin position="412"/>
        <end position="430"/>
    </location>
</feature>
<dbReference type="Gene3D" id="2.20.70.10">
    <property type="match status" value="1"/>
</dbReference>
<dbReference type="InterPro" id="IPR001202">
    <property type="entry name" value="WW_dom"/>
</dbReference>
<feature type="compositionally biased region" description="Polar residues" evidence="1">
    <location>
        <begin position="622"/>
        <end position="632"/>
    </location>
</feature>
<feature type="domain" description="WW" evidence="3">
    <location>
        <begin position="119"/>
        <end position="152"/>
    </location>
</feature>
<dbReference type="OrthoDB" id="2674421at2759"/>
<keyword evidence="2" id="KW-1133">Transmembrane helix</keyword>
<feature type="region of interest" description="Disordered" evidence="1">
    <location>
        <begin position="533"/>
        <end position="568"/>
    </location>
</feature>
<protein>
    <recommendedName>
        <fullName evidence="3">WW domain-containing protein</fullName>
    </recommendedName>
</protein>
<evidence type="ECO:0000313" key="5">
    <source>
        <dbReference type="Proteomes" id="UP000027195"/>
    </source>
</evidence>
<keyword evidence="2" id="KW-0812">Transmembrane</keyword>
<name>A0A067N2Q1_BOTB1</name>
<dbReference type="InParanoid" id="A0A067N2Q1"/>
<feature type="compositionally biased region" description="Polar residues" evidence="1">
    <location>
        <begin position="666"/>
        <end position="679"/>
    </location>
</feature>
<dbReference type="InterPro" id="IPR036020">
    <property type="entry name" value="WW_dom_sf"/>
</dbReference>
<organism evidence="4 5">
    <name type="scientific">Botryobasidium botryosum (strain FD-172 SS1)</name>
    <dbReference type="NCBI Taxonomy" id="930990"/>
    <lineage>
        <taxon>Eukaryota</taxon>
        <taxon>Fungi</taxon>
        <taxon>Dikarya</taxon>
        <taxon>Basidiomycota</taxon>
        <taxon>Agaricomycotina</taxon>
        <taxon>Agaricomycetes</taxon>
        <taxon>Cantharellales</taxon>
        <taxon>Botryobasidiaceae</taxon>
        <taxon>Botryobasidium</taxon>
    </lineage>
</organism>
<dbReference type="Proteomes" id="UP000027195">
    <property type="component" value="Unassembled WGS sequence"/>
</dbReference>
<reference evidence="5" key="1">
    <citation type="journal article" date="2014" name="Proc. Natl. Acad. Sci. U.S.A.">
        <title>Extensive sampling of basidiomycete genomes demonstrates inadequacy of the white-rot/brown-rot paradigm for wood decay fungi.</title>
        <authorList>
            <person name="Riley R."/>
            <person name="Salamov A.A."/>
            <person name="Brown D.W."/>
            <person name="Nagy L.G."/>
            <person name="Floudas D."/>
            <person name="Held B.W."/>
            <person name="Levasseur A."/>
            <person name="Lombard V."/>
            <person name="Morin E."/>
            <person name="Otillar R."/>
            <person name="Lindquist E.A."/>
            <person name="Sun H."/>
            <person name="LaButti K.M."/>
            <person name="Schmutz J."/>
            <person name="Jabbour D."/>
            <person name="Luo H."/>
            <person name="Baker S.E."/>
            <person name="Pisabarro A.G."/>
            <person name="Walton J.D."/>
            <person name="Blanchette R.A."/>
            <person name="Henrissat B."/>
            <person name="Martin F."/>
            <person name="Cullen D."/>
            <person name="Hibbett D.S."/>
            <person name="Grigoriev I.V."/>
        </authorList>
    </citation>
    <scope>NUCLEOTIDE SEQUENCE [LARGE SCALE GENOMIC DNA]</scope>
    <source>
        <strain evidence="5">FD-172 SS1</strain>
    </source>
</reference>
<feature type="region of interest" description="Disordered" evidence="1">
    <location>
        <begin position="56"/>
        <end position="75"/>
    </location>
</feature>
<gene>
    <name evidence="4" type="ORF">BOTBODRAFT_641510</name>
</gene>
<feature type="transmembrane region" description="Helical" evidence="2">
    <location>
        <begin position="502"/>
        <end position="522"/>
    </location>
</feature>
<feature type="compositionally biased region" description="Polar residues" evidence="1">
    <location>
        <begin position="533"/>
        <end position="564"/>
    </location>
</feature>
<dbReference type="PROSITE" id="PS50020">
    <property type="entry name" value="WW_DOMAIN_2"/>
    <property type="match status" value="1"/>
</dbReference>
<dbReference type="AlphaFoldDB" id="A0A067N2Q1"/>
<keyword evidence="5" id="KW-1185">Reference proteome</keyword>
<accession>A0A067N2Q1</accession>
<evidence type="ECO:0000259" key="3">
    <source>
        <dbReference type="PROSITE" id="PS50020"/>
    </source>
</evidence>
<sequence length="679" mass="75522">MMATTHSQQVQMDQVPLDAGGSNRSTLVSYITANSPTSLDDDKSTEACLGSITGEIMTKDPETQSTASPSNSTLSLTSTAVPEDLIPLAPSNNPRYADVNFVPKKIEVIDAGLRASTLDDLPPGWEVYIHPEGKPYYHDETRNIATYANMRDSKISGQVEGAFQKLKDAITVAWDSHYELVIEVSKEGCCYYFVDHQSLSICWPGKVEVSHLGVDGFNSDVQRDLWLQKEYWHHLHNFPFHNKLPRDAASQLTDALLYGGVDHASSQTSMFPFTDAQRETYLGALKAYQKGEVGYCKGHQNSTVAEARFLSHHGHDAARIDRGQMIGVAKQDTWILRCLQTFARVLLFNTPNAHHLHLKRLWLGRIVMSEQWEKFAKELLTEWSETTLLATVLLAADVSFWSVAALKFWAQLGIWISAVFALGSIVTALLQSRQHRGRVLAPALDVATYMDRVETKTLALLPLAVTYAFPYCLLMWSVTWFAVGMVIFAVETFWESKVGKVAIIYMAVMGTLPIVFSALYAWSIRLRQPSVAESGTSPWSFASGKGSSTQAGSDDTHVGQQPRPQSRKALTRRLTSLTYMLTGALRAATTTSAPGDLEMQKDQCFRWSSVKLSRFKLKEPLNFNSPDPSQLHMNPPLGATRWAQVPKNSRMDTRHSGFGVRLRSWHGSTSRSQPQPGGD</sequence>
<feature type="compositionally biased region" description="Low complexity" evidence="1">
    <location>
        <begin position="65"/>
        <end position="75"/>
    </location>
</feature>
<evidence type="ECO:0000256" key="1">
    <source>
        <dbReference type="SAM" id="MobiDB-lite"/>
    </source>
</evidence>